<evidence type="ECO:0000259" key="3">
    <source>
        <dbReference type="Pfam" id="PF07825"/>
    </source>
</evidence>
<dbReference type="EMBL" id="CP043869">
    <property type="protein sequence ID" value="QEQ96253.1"/>
    <property type="molecule type" value="Genomic_DNA"/>
</dbReference>
<dbReference type="InterPro" id="IPR009061">
    <property type="entry name" value="DNA-bd_dom_put_sf"/>
</dbReference>
<keyword evidence="5" id="KW-1185">Reference proteome</keyword>
<dbReference type="GO" id="GO:0003677">
    <property type="term" value="F:DNA binding"/>
    <property type="evidence" value="ECO:0007669"/>
    <property type="project" value="UniProtKB-KW"/>
</dbReference>
<dbReference type="Pfam" id="PF07825">
    <property type="entry name" value="Exc"/>
    <property type="match status" value="1"/>
</dbReference>
<dbReference type="InterPro" id="IPR012884">
    <property type="entry name" value="Excisionase-like"/>
</dbReference>
<evidence type="ECO:0000256" key="1">
    <source>
        <dbReference type="ARBA" id="ARBA00023125"/>
    </source>
</evidence>
<evidence type="ECO:0000313" key="5">
    <source>
        <dbReference type="Proteomes" id="UP000324760"/>
    </source>
</evidence>
<evidence type="ECO:0000313" key="4">
    <source>
        <dbReference type="EMBL" id="QEQ96253.1"/>
    </source>
</evidence>
<dbReference type="OrthoDB" id="8859100at2"/>
<gene>
    <name evidence="4" type="ORF">F0U83_05765</name>
</gene>
<protein>
    <recommendedName>
        <fullName evidence="3">Excisionase-like domain-containing protein</fullName>
    </recommendedName>
</protein>
<dbReference type="SUPFAM" id="SSF46955">
    <property type="entry name" value="Putative DNA-binding domain"/>
    <property type="match status" value="1"/>
</dbReference>
<accession>A0A5P1R9H7</accession>
<reference evidence="4 5" key="1">
    <citation type="journal article" date="2019" name="Biochem. Eng. J.">
        <title>Metabolic engineering of the marine bacteria Neptunomonas concharum for the production of acetoin and meso-2,3-butanediol from acetate.</title>
        <authorList>
            <person name="Li W."/>
            <person name="Pu N."/>
            <person name="Liu C.-X."/>
            <person name="Yuan Q.-P."/>
            <person name="Li Z.-J."/>
        </authorList>
    </citation>
    <scope>NUCLEOTIDE SEQUENCE [LARGE SCALE GENOMIC DNA]</scope>
    <source>
        <strain evidence="4 5">JCM17730</strain>
    </source>
</reference>
<dbReference type="KEGG" id="ncu:F0U83_05765"/>
<sequence>MFITLEEWDKANYSKPHHMNTLRKWAKEGRFEPPAEKHGREWLVKEVAKLRPLDHSTANQLRQAQKMMNDEQTTYLDPKVLEILNGSRAA</sequence>
<feature type="domain" description="Excisionase-like" evidence="3">
    <location>
        <begin position="1"/>
        <end position="54"/>
    </location>
</feature>
<keyword evidence="2" id="KW-0233">DNA recombination</keyword>
<dbReference type="InterPro" id="IPR038137">
    <property type="entry name" value="Excisionase-like_sf"/>
</dbReference>
<dbReference type="GO" id="GO:0006310">
    <property type="term" value="P:DNA recombination"/>
    <property type="evidence" value="ECO:0007669"/>
    <property type="project" value="UniProtKB-KW"/>
</dbReference>
<dbReference type="Proteomes" id="UP000324760">
    <property type="component" value="Chromosome"/>
</dbReference>
<evidence type="ECO:0000256" key="2">
    <source>
        <dbReference type="ARBA" id="ARBA00023172"/>
    </source>
</evidence>
<organism evidence="4 5">
    <name type="scientific">Neptunomonas concharum</name>
    <dbReference type="NCBI Taxonomy" id="1031538"/>
    <lineage>
        <taxon>Bacteria</taxon>
        <taxon>Pseudomonadati</taxon>
        <taxon>Pseudomonadota</taxon>
        <taxon>Gammaproteobacteria</taxon>
        <taxon>Oceanospirillales</taxon>
        <taxon>Oceanospirillaceae</taxon>
        <taxon>Neptunomonas</taxon>
    </lineage>
</organism>
<dbReference type="Gene3D" id="1.10.1660.20">
    <property type="match status" value="1"/>
</dbReference>
<dbReference type="AlphaFoldDB" id="A0A5P1R9H7"/>
<dbReference type="RefSeq" id="WP_138988633.1">
    <property type="nucleotide sequence ID" value="NZ_CP043869.1"/>
</dbReference>
<proteinExistence type="predicted"/>
<keyword evidence="1" id="KW-0238">DNA-binding</keyword>
<name>A0A5P1R9H7_9GAMM</name>